<name>H8GBX0_9PSEU</name>
<feature type="transmembrane region" description="Helical" evidence="2">
    <location>
        <begin position="257"/>
        <end position="277"/>
    </location>
</feature>
<evidence type="ECO:0000256" key="2">
    <source>
        <dbReference type="SAM" id="Phobius"/>
    </source>
</evidence>
<evidence type="ECO:0000313" key="4">
    <source>
        <dbReference type="Proteomes" id="UP000004705"/>
    </source>
</evidence>
<keyword evidence="2" id="KW-1133">Transmembrane helix</keyword>
<sequence>MRVVRFPARPTRVADDIRAALTSLGRGGNVVGGVAVLGVTPPESDLEVDAVLVLPRGVFVVVGVDLPDPAMTLTAPLHQEWKADGWPLVRPGQDGDGGGDASARPTVNPGLAALALAGRFADRIHAVDSTVPVGVVIAVGPYVETVEQPPDDLAGPVRILYPTASAFMKATDALPAAARPLTTTQARAVLRDLAPTATDLDDATLSAEGFAATQPTSGELPTPPPSGTPTARSVRIPPASPSPATQHQHRDSPRRRVALAGAALLVVVVVAITILTVSSREAPTPASVEESAGGVATVDVGGVPFSPVAKDAATGCEPHHAVGDVQAFLLDHGCVELLRGSFTTTVDGRTVSVSVGAVTFPDAEVADRFEELAAGPGTGVLTDIATEAGRWAHSVPTFEGATYTTRRDGATVRTVLAQVEAGADETPAEDSTSRVAQAALDLPLR</sequence>
<evidence type="ECO:0000313" key="3">
    <source>
        <dbReference type="EMBL" id="EHY90739.1"/>
    </source>
</evidence>
<keyword evidence="4" id="KW-1185">Reference proteome</keyword>
<evidence type="ECO:0008006" key="5">
    <source>
        <dbReference type="Google" id="ProtNLM"/>
    </source>
</evidence>
<evidence type="ECO:0000256" key="1">
    <source>
        <dbReference type="SAM" id="MobiDB-lite"/>
    </source>
</evidence>
<proteinExistence type="predicted"/>
<reference evidence="3 4" key="1">
    <citation type="journal article" date="2012" name="Stand. Genomic Sci.">
        <title>Genome sequence of the soil bacterium Saccharomonospora azurea type strain (NA-128(T)).</title>
        <authorList>
            <person name="Klenk H.P."/>
            <person name="Held B."/>
            <person name="Lucas S."/>
            <person name="Lapidus A."/>
            <person name="Copeland A."/>
            <person name="Hammon N."/>
            <person name="Pitluck S."/>
            <person name="Goodwin L.A."/>
            <person name="Han C."/>
            <person name="Tapia R."/>
            <person name="Brambilla E.M."/>
            <person name="Potter G."/>
            <person name="Land M."/>
            <person name="Ivanova N."/>
            <person name="Rohde M."/>
            <person name="Goker M."/>
            <person name="Detter J.C."/>
            <person name="Kyrpides N.C."/>
            <person name="Woyke T."/>
        </authorList>
    </citation>
    <scope>NUCLEOTIDE SEQUENCE [LARGE SCALE GENOMIC DNA]</scope>
    <source>
        <strain evidence="3 4">NA-128</strain>
    </source>
</reference>
<feature type="region of interest" description="Disordered" evidence="1">
    <location>
        <begin position="211"/>
        <end position="255"/>
    </location>
</feature>
<dbReference type="RefSeq" id="WP_005444247.1">
    <property type="nucleotide sequence ID" value="NZ_CM001466.1"/>
</dbReference>
<organism evidence="3 4">
    <name type="scientific">Saccharomonospora azurea NA-128</name>
    <dbReference type="NCBI Taxonomy" id="882081"/>
    <lineage>
        <taxon>Bacteria</taxon>
        <taxon>Bacillati</taxon>
        <taxon>Actinomycetota</taxon>
        <taxon>Actinomycetes</taxon>
        <taxon>Pseudonocardiales</taxon>
        <taxon>Pseudonocardiaceae</taxon>
        <taxon>Saccharomonospora</taxon>
    </lineage>
</organism>
<dbReference type="AlphaFoldDB" id="H8GBX0"/>
<dbReference type="Proteomes" id="UP000004705">
    <property type="component" value="Chromosome"/>
</dbReference>
<dbReference type="HOGENOM" id="CLU_021636_0_0_11"/>
<gene>
    <name evidence="3" type="ORF">SacazDRAFT_03879</name>
</gene>
<accession>H8GBX0</accession>
<protein>
    <recommendedName>
        <fullName evidence="5">NERD domain-containing protein</fullName>
    </recommendedName>
</protein>
<keyword evidence="2" id="KW-0472">Membrane</keyword>
<dbReference type="EMBL" id="CM001466">
    <property type="protein sequence ID" value="EHY90739.1"/>
    <property type="molecule type" value="Genomic_DNA"/>
</dbReference>
<keyword evidence="2" id="KW-0812">Transmembrane</keyword>
<dbReference type="OrthoDB" id="3663113at2"/>